<dbReference type="GO" id="GO:0005524">
    <property type="term" value="F:ATP binding"/>
    <property type="evidence" value="ECO:0007669"/>
    <property type="project" value="UniProtKB-KW"/>
</dbReference>
<dbReference type="AlphaFoldDB" id="A0A2T1KEZ0"/>
<dbReference type="InterPro" id="IPR045343">
    <property type="entry name" value="VpsR"/>
</dbReference>
<keyword evidence="4" id="KW-0804">Transcription</keyword>
<dbReference type="OrthoDB" id="9804019at2"/>
<dbReference type="CDD" id="cd00009">
    <property type="entry name" value="AAA"/>
    <property type="match status" value="1"/>
</dbReference>
<evidence type="ECO:0000259" key="5">
    <source>
        <dbReference type="PROSITE" id="PS50045"/>
    </source>
</evidence>
<dbReference type="SMART" id="SM00382">
    <property type="entry name" value="AAA"/>
    <property type="match status" value="1"/>
</dbReference>
<sequence>MEQKRPLVLLSADSAMGAGALSVCPEWQLARINALESPTGLPPEWDEKPVGICTLTAKDLPHLEQIRNWLECLPVASWLALTHRAQLSHPEVCRLIQHYCHDYHTLPVDQNRLNSSLGHMLGMSRLGSSLPESHSASYQRYVMGGQSPAIRRARSLLRRFAATSEPILICGESGTGKEAAARFAHQHSSRRHQPLITVNCAALPASLIHSELFGHQRGAFTHALQARKGRIEAADGGTLVLSGADELSLEQQSAMLRFLQEGQIEPVGASHPIRVDVRVIAISGKPLEYSVNQGTFRSDVFYRLGNLSVTMPPLTNRLEDLPYLAQCIVDACGKKSWRPGKNTLIAMARHPWPGNLRELQNRLHQGLVMTQTPPLQPEDLGLPPALLVPSDDRFSLEAFRARADEEAIAVSLALTRQNLSAAARLLKISRVSFYRLLAKHKLPLPNHLHAGSEKGNTP</sequence>
<dbReference type="PANTHER" id="PTHR32071">
    <property type="entry name" value="TRANSCRIPTIONAL REGULATORY PROTEIN"/>
    <property type="match status" value="1"/>
</dbReference>
<gene>
    <name evidence="6" type="ORF">C7H08_08500</name>
</gene>
<protein>
    <submittedName>
        <fullName evidence="6">Sigma-54-dependent Fis family transcriptional regulator</fullName>
    </submittedName>
</protein>
<reference evidence="6 7" key="1">
    <citation type="submission" date="2018-03" db="EMBL/GenBank/DDBJ databases">
        <title>Marinobacter brunus sp. nov., a marine bacterium of Gamma-proteobacteria isolated from the surface seawater of the South China Sea.</title>
        <authorList>
            <person name="Cheng H."/>
            <person name="Wu Y.-H."/>
            <person name="Xamxidin M."/>
            <person name="Xu X.-W."/>
        </authorList>
    </citation>
    <scope>NUCLEOTIDE SEQUENCE [LARGE SCALE GENOMIC DNA]</scope>
    <source>
        <strain evidence="6 7">JCM 30472</strain>
    </source>
</reference>
<dbReference type="RefSeq" id="WP_106671299.1">
    <property type="nucleotide sequence ID" value="NZ_BMFE01000001.1"/>
</dbReference>
<evidence type="ECO:0000256" key="3">
    <source>
        <dbReference type="ARBA" id="ARBA00023015"/>
    </source>
</evidence>
<dbReference type="GO" id="GO:0006355">
    <property type="term" value="P:regulation of DNA-templated transcription"/>
    <property type="evidence" value="ECO:0007669"/>
    <property type="project" value="InterPro"/>
</dbReference>
<organism evidence="6 7">
    <name type="scientific">Marinobacter halophilus</name>
    <dbReference type="NCBI Taxonomy" id="1323740"/>
    <lineage>
        <taxon>Bacteria</taxon>
        <taxon>Pseudomonadati</taxon>
        <taxon>Pseudomonadota</taxon>
        <taxon>Gammaproteobacteria</taxon>
        <taxon>Pseudomonadales</taxon>
        <taxon>Marinobacteraceae</taxon>
        <taxon>Marinobacter</taxon>
    </lineage>
</organism>
<keyword evidence="7" id="KW-1185">Reference proteome</keyword>
<keyword evidence="1" id="KW-0547">Nucleotide-binding</keyword>
<dbReference type="SUPFAM" id="SSF46689">
    <property type="entry name" value="Homeodomain-like"/>
    <property type="match status" value="1"/>
</dbReference>
<dbReference type="EMBL" id="PXNN01000011">
    <property type="protein sequence ID" value="PSF08699.1"/>
    <property type="molecule type" value="Genomic_DNA"/>
</dbReference>
<dbReference type="FunFam" id="3.40.50.300:FF:000006">
    <property type="entry name" value="DNA-binding transcriptional regulator NtrC"/>
    <property type="match status" value="1"/>
</dbReference>
<keyword evidence="3" id="KW-0805">Transcription regulation</keyword>
<dbReference type="SUPFAM" id="SSF52540">
    <property type="entry name" value="P-loop containing nucleoside triphosphate hydrolases"/>
    <property type="match status" value="1"/>
</dbReference>
<evidence type="ECO:0000256" key="4">
    <source>
        <dbReference type="ARBA" id="ARBA00023163"/>
    </source>
</evidence>
<dbReference type="InterPro" id="IPR002078">
    <property type="entry name" value="Sigma_54_int"/>
</dbReference>
<dbReference type="InterPro" id="IPR027417">
    <property type="entry name" value="P-loop_NTPase"/>
</dbReference>
<comment type="caution">
    <text evidence="6">The sequence shown here is derived from an EMBL/GenBank/DDBJ whole genome shotgun (WGS) entry which is preliminary data.</text>
</comment>
<dbReference type="Gene3D" id="3.40.50.300">
    <property type="entry name" value="P-loop containing nucleotide triphosphate hydrolases"/>
    <property type="match status" value="1"/>
</dbReference>
<feature type="domain" description="Sigma-54 factor interaction" evidence="5">
    <location>
        <begin position="143"/>
        <end position="368"/>
    </location>
</feature>
<dbReference type="InterPro" id="IPR003593">
    <property type="entry name" value="AAA+_ATPase"/>
</dbReference>
<dbReference type="InterPro" id="IPR058031">
    <property type="entry name" value="AAA_lid_NorR"/>
</dbReference>
<dbReference type="InterPro" id="IPR009057">
    <property type="entry name" value="Homeodomain-like_sf"/>
</dbReference>
<evidence type="ECO:0000313" key="7">
    <source>
        <dbReference type="Proteomes" id="UP000238385"/>
    </source>
</evidence>
<dbReference type="Pfam" id="PF25601">
    <property type="entry name" value="AAA_lid_14"/>
    <property type="match status" value="1"/>
</dbReference>
<keyword evidence="2" id="KW-0067">ATP-binding</keyword>
<dbReference type="Pfam" id="PF20161">
    <property type="entry name" value="VpsR"/>
    <property type="match status" value="1"/>
</dbReference>
<dbReference type="PANTHER" id="PTHR32071:SF120">
    <property type="entry name" value="TRANSCRIPTIONAL REGULATOR-RELATED"/>
    <property type="match status" value="1"/>
</dbReference>
<dbReference type="Gene3D" id="1.10.10.60">
    <property type="entry name" value="Homeodomain-like"/>
    <property type="match status" value="1"/>
</dbReference>
<dbReference type="Proteomes" id="UP000238385">
    <property type="component" value="Unassembled WGS sequence"/>
</dbReference>
<name>A0A2T1KEZ0_9GAMM</name>
<accession>A0A2T1KEZ0</accession>
<dbReference type="Gene3D" id="1.10.8.60">
    <property type="match status" value="1"/>
</dbReference>
<proteinExistence type="predicted"/>
<evidence type="ECO:0000313" key="6">
    <source>
        <dbReference type="EMBL" id="PSF08699.1"/>
    </source>
</evidence>
<evidence type="ECO:0000256" key="1">
    <source>
        <dbReference type="ARBA" id="ARBA00022741"/>
    </source>
</evidence>
<dbReference type="PROSITE" id="PS50045">
    <property type="entry name" value="SIGMA54_INTERACT_4"/>
    <property type="match status" value="1"/>
</dbReference>
<evidence type="ECO:0000256" key="2">
    <source>
        <dbReference type="ARBA" id="ARBA00022840"/>
    </source>
</evidence>
<dbReference type="InterPro" id="IPR025944">
    <property type="entry name" value="Sigma_54_int_dom_CS"/>
</dbReference>
<dbReference type="Pfam" id="PF00158">
    <property type="entry name" value="Sigma54_activat"/>
    <property type="match status" value="1"/>
</dbReference>
<dbReference type="PROSITE" id="PS00688">
    <property type="entry name" value="SIGMA54_INTERACT_3"/>
    <property type="match status" value="1"/>
</dbReference>